<dbReference type="Pfam" id="PF01974">
    <property type="entry name" value="tRNA_int_endo"/>
    <property type="match status" value="1"/>
</dbReference>
<dbReference type="RefSeq" id="XP_018713152.1">
    <property type="nucleotide sequence ID" value="XM_018859299.1"/>
</dbReference>
<keyword evidence="4 8" id="KW-0456">Lyase</keyword>
<dbReference type="GO" id="GO:0000213">
    <property type="term" value="F:tRNA-intron lyase activity"/>
    <property type="evidence" value="ECO:0007669"/>
    <property type="project" value="UniProtKB-UniRule"/>
</dbReference>
<evidence type="ECO:0000256" key="5">
    <source>
        <dbReference type="ARBA" id="ARBA00059865"/>
    </source>
</evidence>
<dbReference type="InterPro" id="IPR006677">
    <property type="entry name" value="tRNA_intron_Endonuc_cat-like"/>
</dbReference>
<dbReference type="GO" id="GO:0003676">
    <property type="term" value="F:nucleic acid binding"/>
    <property type="evidence" value="ECO:0007669"/>
    <property type="project" value="InterPro"/>
</dbReference>
<organism evidence="12 13">
    <name type="scientific">Metschnikowia bicuspidata var. bicuspidata NRRL YB-4993</name>
    <dbReference type="NCBI Taxonomy" id="869754"/>
    <lineage>
        <taxon>Eukaryota</taxon>
        <taxon>Fungi</taxon>
        <taxon>Dikarya</taxon>
        <taxon>Ascomycota</taxon>
        <taxon>Saccharomycotina</taxon>
        <taxon>Pichiomycetes</taxon>
        <taxon>Metschnikowiaceae</taxon>
        <taxon>Metschnikowia</taxon>
    </lineage>
</organism>
<comment type="subunit">
    <text evidence="6">Heterotetramer composed of SEN2, SEN15, SEN34 and SEN54. Interacts directly with SEN15.</text>
</comment>
<evidence type="ECO:0000313" key="12">
    <source>
        <dbReference type="EMBL" id="OBA22671.1"/>
    </source>
</evidence>
<keyword evidence="12" id="KW-0540">Nuclease</keyword>
<accession>A0A1A0HF99</accession>
<dbReference type="AlphaFoldDB" id="A0A1A0HF99"/>
<evidence type="ECO:0000256" key="7">
    <source>
        <dbReference type="ARBA" id="ARBA00070870"/>
    </source>
</evidence>
<dbReference type="InterPro" id="IPR011856">
    <property type="entry name" value="tRNA_endonuc-like_dom_sf"/>
</dbReference>
<dbReference type="FunFam" id="3.40.1350.10:FF:000008">
    <property type="entry name" value="tRNA-splicing endonuclease subunit Sen34"/>
    <property type="match status" value="1"/>
</dbReference>
<dbReference type="Proteomes" id="UP000092555">
    <property type="component" value="Unassembled WGS sequence"/>
</dbReference>
<comment type="caution">
    <text evidence="12">The sequence shown here is derived from an EMBL/GenBank/DDBJ whole genome shotgun (WGS) entry which is preliminary data.</text>
</comment>
<dbReference type="EMBL" id="LXTC01000001">
    <property type="protein sequence ID" value="OBA22671.1"/>
    <property type="molecule type" value="Genomic_DNA"/>
</dbReference>
<dbReference type="Gene3D" id="3.40.1350.10">
    <property type="match status" value="1"/>
</dbReference>
<name>A0A1A0HF99_9ASCO</name>
<evidence type="ECO:0000259" key="10">
    <source>
        <dbReference type="Pfam" id="PF01974"/>
    </source>
</evidence>
<keyword evidence="3 8" id="KW-0819">tRNA processing</keyword>
<feature type="active site" evidence="9">
    <location>
        <position position="207"/>
    </location>
</feature>
<gene>
    <name evidence="12" type="ORF">METBIDRAFT_89790</name>
</gene>
<dbReference type="OrthoDB" id="48041at2759"/>
<dbReference type="PANTHER" id="PTHR13070">
    <property type="entry name" value="TRNA-SPLICING ENDONUCLEASE SUBUNIT SEN34-RELATED"/>
    <property type="match status" value="1"/>
</dbReference>
<keyword evidence="12" id="KW-0255">Endonuclease</keyword>
<dbReference type="PIRSF" id="PIRSF017250">
    <property type="entry name" value="tRNA_splic_SEN34"/>
    <property type="match status" value="1"/>
</dbReference>
<dbReference type="Pfam" id="PF26577">
    <property type="entry name" value="TSEN34_N"/>
    <property type="match status" value="1"/>
</dbReference>
<evidence type="ECO:0000313" key="13">
    <source>
        <dbReference type="Proteomes" id="UP000092555"/>
    </source>
</evidence>
<keyword evidence="13" id="KW-1185">Reference proteome</keyword>
<feature type="active site" evidence="9">
    <location>
        <position position="168"/>
    </location>
</feature>
<evidence type="ECO:0000256" key="2">
    <source>
        <dbReference type="ARBA" id="ARBA00012573"/>
    </source>
</evidence>
<dbReference type="GO" id="GO:0000214">
    <property type="term" value="C:tRNA-intron endonuclease complex"/>
    <property type="evidence" value="ECO:0007669"/>
    <property type="project" value="UniProtKB-UniRule"/>
</dbReference>
<dbReference type="InterPro" id="IPR059049">
    <property type="entry name" value="TSEN34_N"/>
</dbReference>
<dbReference type="CDD" id="cd22363">
    <property type="entry name" value="tRNA-intron_lyase_C"/>
    <property type="match status" value="1"/>
</dbReference>
<dbReference type="SUPFAM" id="SSF53032">
    <property type="entry name" value="tRNA-intron endonuclease catalytic domain-like"/>
    <property type="match status" value="1"/>
</dbReference>
<feature type="active site" evidence="9">
    <location>
        <position position="176"/>
    </location>
</feature>
<keyword evidence="12" id="KW-0378">Hydrolase</keyword>
<comment type="function">
    <text evidence="5">Constitutes one of the two catalytic subunit of the tRNA-splicing endonuclease complex, a complex responsible for identification and cleavage of the splice sites in pre-tRNA. It cleaves pre-tRNA at the 5'- and 3'-splice sites to release the intron. The products are an intron and two tRNA half-molecules bearing 2',3'-cyclic phosphate and 5'-OH termini. There are no conserved sequences at the splice sites, but the intron is invariably located at the same site in the gene, placing the splice sites an invariant distance from the constant structural features of the tRNA body. It probably carries the active site for 3'-splice site cleavage.</text>
</comment>
<evidence type="ECO:0000256" key="3">
    <source>
        <dbReference type="ARBA" id="ARBA00022694"/>
    </source>
</evidence>
<dbReference type="GO" id="GO:0000379">
    <property type="term" value="P:tRNA-type intron splice site recognition and cleavage"/>
    <property type="evidence" value="ECO:0007669"/>
    <property type="project" value="UniProtKB-UniRule"/>
</dbReference>
<evidence type="ECO:0000256" key="9">
    <source>
        <dbReference type="PIRSR" id="PIRSR017250-50"/>
    </source>
</evidence>
<evidence type="ECO:0000259" key="11">
    <source>
        <dbReference type="Pfam" id="PF26577"/>
    </source>
</evidence>
<dbReference type="EC" id="4.6.1.16" evidence="2 8"/>
<dbReference type="InterPro" id="IPR036167">
    <property type="entry name" value="tRNA_intron_Endo_cat-like_sf"/>
</dbReference>
<dbReference type="GeneID" id="30032274"/>
<dbReference type="InterPro" id="IPR016690">
    <property type="entry name" value="TSEN34"/>
</dbReference>
<evidence type="ECO:0000256" key="1">
    <source>
        <dbReference type="ARBA" id="ARBA00008078"/>
    </source>
</evidence>
<feature type="domain" description="tRNA intron endonuclease catalytic" evidence="10">
    <location>
        <begin position="138"/>
        <end position="216"/>
    </location>
</feature>
<comment type="similarity">
    <text evidence="1 8">Belongs to the tRNA-intron endonuclease family.</text>
</comment>
<dbReference type="STRING" id="869754.A0A1A0HF99"/>
<dbReference type="PANTHER" id="PTHR13070:SF0">
    <property type="entry name" value="TRNA-SPLICING ENDONUCLEASE SUBUNIT SEN34"/>
    <property type="match status" value="1"/>
</dbReference>
<reference evidence="12 13" key="1">
    <citation type="submission" date="2016-05" db="EMBL/GenBank/DDBJ databases">
        <title>Comparative genomics of biotechnologically important yeasts.</title>
        <authorList>
            <consortium name="DOE Joint Genome Institute"/>
            <person name="Riley R."/>
            <person name="Haridas S."/>
            <person name="Wolfe K.H."/>
            <person name="Lopes M.R."/>
            <person name="Hittinger C.T."/>
            <person name="Goker M."/>
            <person name="Salamov A."/>
            <person name="Wisecaver J."/>
            <person name="Long T.M."/>
            <person name="Aerts A.L."/>
            <person name="Barry K."/>
            <person name="Choi C."/>
            <person name="Clum A."/>
            <person name="Coughlan A.Y."/>
            <person name="Deshpande S."/>
            <person name="Douglass A.P."/>
            <person name="Hanson S.J."/>
            <person name="Klenk H.-P."/>
            <person name="LaButti K."/>
            <person name="Lapidus A."/>
            <person name="Lindquist E."/>
            <person name="Lipzen A."/>
            <person name="Meier-kolthoff J.P."/>
            <person name="Ohm R.A."/>
            <person name="Otillar R.P."/>
            <person name="Pangilinan J."/>
            <person name="Peng Y."/>
            <person name="Rokas A."/>
            <person name="Rosa C.A."/>
            <person name="Scheuner C."/>
            <person name="Sibirny A.A."/>
            <person name="Slot J.C."/>
            <person name="Stielow J.B."/>
            <person name="Sun H."/>
            <person name="Kurtzman C.P."/>
            <person name="Blackwell M."/>
            <person name="Grigoriev I.V."/>
            <person name="Jeffries T.W."/>
        </authorList>
    </citation>
    <scope>NUCLEOTIDE SEQUENCE [LARGE SCALE GENOMIC DNA]</scope>
    <source>
        <strain evidence="12 13">NRRL YB-4993</strain>
    </source>
</reference>
<sequence>MVPLLVTGDSILVFDVEHVRVLREHGIVGVLIGSLPKAPQQNVFLGLPLQLSIYEAIWLIQAGFAILLDGAKYSEFLAGTNSLSPAVVSLLNSVQYAVTLDTHKPEADADLGPYTILPQSMIEKYCTPKSEFQKPAEFWHFYFAFKYLRELQYFMMPGLRFGGIFVAYPGDPLKFHSHLIVKALKPEEEIDLLKIVTSGRLATAVKKSWLLVAEKKRNNEDEKPSMKDSPEMLAFSIEWAGFG</sequence>
<evidence type="ECO:0000256" key="4">
    <source>
        <dbReference type="ARBA" id="ARBA00023239"/>
    </source>
</evidence>
<proteinExistence type="inferred from homology"/>
<evidence type="ECO:0000256" key="8">
    <source>
        <dbReference type="PIRNR" id="PIRNR017250"/>
    </source>
</evidence>
<evidence type="ECO:0000256" key="6">
    <source>
        <dbReference type="ARBA" id="ARBA00062123"/>
    </source>
</evidence>
<feature type="domain" description="TSEN34 N-terminal" evidence="11">
    <location>
        <begin position="3"/>
        <end position="69"/>
    </location>
</feature>
<protein>
    <recommendedName>
        <fullName evidence="7 8">tRNA-splicing endonuclease subunit Sen34</fullName>
        <ecNumber evidence="2 8">4.6.1.16</ecNumber>
    </recommendedName>
</protein>